<name>A0AAN8QA75_9TELE</name>
<keyword evidence="2" id="KW-1185">Reference proteome</keyword>
<comment type="caution">
    <text evidence="1">The sequence shown here is derived from an EMBL/GenBank/DDBJ whole genome shotgun (WGS) entry which is preliminary data.</text>
</comment>
<evidence type="ECO:0000313" key="2">
    <source>
        <dbReference type="Proteomes" id="UP001356427"/>
    </source>
</evidence>
<protein>
    <submittedName>
        <fullName evidence="1">Uncharacterized protein</fullName>
    </submittedName>
</protein>
<reference evidence="1 2" key="1">
    <citation type="submission" date="2021-04" db="EMBL/GenBank/DDBJ databases">
        <authorList>
            <person name="De Guttry C."/>
            <person name="Zahm M."/>
            <person name="Klopp C."/>
            <person name="Cabau C."/>
            <person name="Louis A."/>
            <person name="Berthelot C."/>
            <person name="Parey E."/>
            <person name="Roest Crollius H."/>
            <person name="Montfort J."/>
            <person name="Robinson-Rechavi M."/>
            <person name="Bucao C."/>
            <person name="Bouchez O."/>
            <person name="Gislard M."/>
            <person name="Lluch J."/>
            <person name="Milhes M."/>
            <person name="Lampietro C."/>
            <person name="Lopez Roques C."/>
            <person name="Donnadieu C."/>
            <person name="Braasch I."/>
            <person name="Desvignes T."/>
            <person name="Postlethwait J."/>
            <person name="Bobe J."/>
            <person name="Wedekind C."/>
            <person name="Guiguen Y."/>
        </authorList>
    </citation>
    <scope>NUCLEOTIDE SEQUENCE [LARGE SCALE GENOMIC DNA]</scope>
    <source>
        <strain evidence="1">Cs_M1</strain>
        <tissue evidence="1">Blood</tissue>
    </source>
</reference>
<organism evidence="1 2">
    <name type="scientific">Coregonus suidteri</name>
    <dbReference type="NCBI Taxonomy" id="861788"/>
    <lineage>
        <taxon>Eukaryota</taxon>
        <taxon>Metazoa</taxon>
        <taxon>Chordata</taxon>
        <taxon>Craniata</taxon>
        <taxon>Vertebrata</taxon>
        <taxon>Euteleostomi</taxon>
        <taxon>Actinopterygii</taxon>
        <taxon>Neopterygii</taxon>
        <taxon>Teleostei</taxon>
        <taxon>Protacanthopterygii</taxon>
        <taxon>Salmoniformes</taxon>
        <taxon>Salmonidae</taxon>
        <taxon>Coregoninae</taxon>
        <taxon>Coregonus</taxon>
    </lineage>
</organism>
<accession>A0AAN8QA75</accession>
<dbReference type="Proteomes" id="UP001356427">
    <property type="component" value="Unassembled WGS sequence"/>
</dbReference>
<proteinExistence type="predicted"/>
<evidence type="ECO:0000313" key="1">
    <source>
        <dbReference type="EMBL" id="KAK6292221.1"/>
    </source>
</evidence>
<sequence>MVTHRDHVQKIHREAVGWCPCAATLTGFDDSESCTCALYYDMWDMDVRHSHVRDHLLTYYRTYRQMPCDISSVCSGVHMTDLSDEEQTLLMKTVAWIFQGFSVGPKQHAMMGIRSSLGIPCDFTKTQNIVPQVYKLTDCQNETRAEMFNCQQAEEQMTSIHLSRKWLSWVSSIVLD</sequence>
<dbReference type="AlphaFoldDB" id="A0AAN8QA75"/>
<gene>
    <name evidence="1" type="ORF">J4Q44_G00380060</name>
</gene>
<dbReference type="EMBL" id="JAGTTL010000039">
    <property type="protein sequence ID" value="KAK6292221.1"/>
    <property type="molecule type" value="Genomic_DNA"/>
</dbReference>